<feature type="region of interest" description="Disordered" evidence="2">
    <location>
        <begin position="570"/>
        <end position="591"/>
    </location>
</feature>
<dbReference type="Proteomes" id="UP000307768">
    <property type="component" value="Unassembled WGS sequence"/>
</dbReference>
<dbReference type="EMBL" id="VDFQ02000005">
    <property type="protein sequence ID" value="KAA1420693.1"/>
    <property type="molecule type" value="Genomic_DNA"/>
</dbReference>
<reference evidence="3 4" key="1">
    <citation type="submission" date="2019-09" db="EMBL/GenBank/DDBJ databases">
        <title>Mumia zhuanghuii sp. nov. isolated from the intestinal contents of plateau pika (Ochotona curzoniae) in the Qinghai-Tibet plateau of China.</title>
        <authorList>
            <person name="Tian Z."/>
        </authorList>
    </citation>
    <scope>NUCLEOTIDE SEQUENCE [LARGE SCALE GENOMIC DNA]</scope>
    <source>
        <strain evidence="4">350</strain>
    </source>
</reference>
<feature type="region of interest" description="Disordered" evidence="2">
    <location>
        <begin position="300"/>
        <end position="342"/>
    </location>
</feature>
<sequence length="848" mass="90451">MEAINTAGLRFMIDAPVVHPAPLAALTAEAWVRPAGLDQVNGAYPLAVTLAAWPSVAVGVRATAQGTARWTLFVGDINTATPVSAAETAFDGTGHGPGHGFNTGVELPMSERWVRVSIGVDSGVVEVFLDADLKIRVPTGIATSGMNVTGVMFCSTYGTGFTATCDFAGGRFWSHRLTQAEVSWSANTPQLADYDSAPAEWTVDQPEPWINRCGPAATQPVSILPNGNIGPLVTTADSLGPIPQIFDTTPPGQSTQPPPSTDEPDVPDGDQDRLFISHTLPDNVVHTGRRVVELAVLPADHAPAPAPGPPHTSRGVAPRSTTPGSGQPLAAPLGSPPLNDLRMRSITTSDDYQPPARTTQTEQDLEAAIRTGQSIGYLAPTSFPLMAGSIDAVSMEGVKQALKGVDAHLLAAAMASSGSQLIVYPTAEGTYLWRLVPKRTATAPRPRLLFIETYTLTSFLGRYGAGRTLKTLTLLPGEKVRMQVRSYHRMSHTSARASSVLDSSSHEAESEFERLAMQEDSTTSDIASSFEYHADIEARGDATWGWGSASVDVSGGIKGNSAADRETFAKSTSNALEKHTSRASAAREVSVTTADEVAEESWEEADNERVLENINLSRTLNYVFRQMNQEYVTVLHLTDVKVAYFDGLRESRDEVPLHQAEILIDRHAAKLDPVSARAELRREIETLRAMSASAGDLIATRTIQAPETDDPAHVHYRVDTNYTSTVTVDDQPTPFTVPGVVLSTSRTVMRTDGVLVDAFTGQGNALDSYSTTLQEQEARRVTLENDQAEAMTALLTRAAAAGADELTGYAQVIEAAAMLRHGMAPLVAPSPLAVPPLSLDGKPSPVSP</sequence>
<dbReference type="OrthoDB" id="8477333at2"/>
<evidence type="ECO:0000313" key="3">
    <source>
        <dbReference type="EMBL" id="KAA1420693.1"/>
    </source>
</evidence>
<dbReference type="AlphaFoldDB" id="A0A5Q6RRI5"/>
<evidence type="ECO:0000313" key="4">
    <source>
        <dbReference type="Proteomes" id="UP000307768"/>
    </source>
</evidence>
<name>A0A5Q6RRI5_9ACTN</name>
<evidence type="ECO:0000256" key="2">
    <source>
        <dbReference type="SAM" id="MobiDB-lite"/>
    </source>
</evidence>
<organism evidence="3 4">
    <name type="scientific">Mumia zhuanghuii</name>
    <dbReference type="NCBI Taxonomy" id="2585211"/>
    <lineage>
        <taxon>Bacteria</taxon>
        <taxon>Bacillati</taxon>
        <taxon>Actinomycetota</taxon>
        <taxon>Actinomycetes</taxon>
        <taxon>Propionibacteriales</taxon>
        <taxon>Nocardioidaceae</taxon>
        <taxon>Mumia</taxon>
    </lineage>
</organism>
<keyword evidence="1" id="KW-0175">Coiled coil</keyword>
<feature type="coiled-coil region" evidence="1">
    <location>
        <begin position="766"/>
        <end position="793"/>
    </location>
</feature>
<dbReference type="RefSeq" id="WP_149770862.1">
    <property type="nucleotide sequence ID" value="NZ_VDFQ02000005.1"/>
</dbReference>
<comment type="caution">
    <text evidence="3">The sequence shown here is derived from an EMBL/GenBank/DDBJ whole genome shotgun (WGS) entry which is preliminary data.</text>
</comment>
<proteinExistence type="predicted"/>
<feature type="region of interest" description="Disordered" evidence="2">
    <location>
        <begin position="234"/>
        <end position="274"/>
    </location>
</feature>
<evidence type="ECO:0000256" key="1">
    <source>
        <dbReference type="SAM" id="Coils"/>
    </source>
</evidence>
<gene>
    <name evidence="3" type="ORF">FE697_017290</name>
</gene>
<accession>A0A5Q6RRI5</accession>
<protein>
    <submittedName>
        <fullName evidence="3">Uncharacterized protein</fullName>
    </submittedName>
</protein>